<sequence length="284" mass="30469">MMLRLFTRGDTLDGIVPPGGELLTGYAVVALMRRGGRLDTYDVYSRERDCRCVVKVVRPDRAHEVHVRAALVGEGALLRELAHPHLVRAYDVIEGPRTAVVLETLTGSTLAALIEESPLGPRDVALLGRQLASALGYLHRRDWLHLDVKPSNVVVQGGRAVLIDLSLATHPGDGRPHAGTDGYLAPEQVTGRNLSPATDVFGLGTTLGEALTGELPYGEEDRWVTGTAPRRATRPFRRRLSRSAGPLAEVITACLDPDPERRPSLTSACEVLDAVIAGTTSAGA</sequence>
<keyword evidence="3 8" id="KW-0808">Transferase</keyword>
<keyword evidence="4" id="KW-0547">Nucleotide-binding</keyword>
<accession>A0ABZ0ZTD3</accession>
<evidence type="ECO:0000256" key="3">
    <source>
        <dbReference type="ARBA" id="ARBA00022679"/>
    </source>
</evidence>
<name>A0ABZ0ZTD3_9ACTN</name>
<dbReference type="PROSITE" id="PS50011">
    <property type="entry name" value="PROTEIN_KINASE_DOM"/>
    <property type="match status" value="1"/>
</dbReference>
<dbReference type="SMART" id="SM00220">
    <property type="entry name" value="S_TKc"/>
    <property type="match status" value="1"/>
</dbReference>
<gene>
    <name evidence="8" type="ORF">SHK19_02835</name>
</gene>
<evidence type="ECO:0000313" key="9">
    <source>
        <dbReference type="Proteomes" id="UP001327225"/>
    </source>
</evidence>
<evidence type="ECO:0000313" key="8">
    <source>
        <dbReference type="EMBL" id="WQQ27169.1"/>
    </source>
</evidence>
<proteinExistence type="predicted"/>
<evidence type="ECO:0000259" key="7">
    <source>
        <dbReference type="PROSITE" id="PS50011"/>
    </source>
</evidence>
<organism evidence="8 9">
    <name type="scientific">Nocardioides bizhenqiangii</name>
    <dbReference type="NCBI Taxonomy" id="3095076"/>
    <lineage>
        <taxon>Bacteria</taxon>
        <taxon>Bacillati</taxon>
        <taxon>Actinomycetota</taxon>
        <taxon>Actinomycetes</taxon>
        <taxon>Propionibacteriales</taxon>
        <taxon>Nocardioidaceae</taxon>
        <taxon>Nocardioides</taxon>
    </lineage>
</organism>
<dbReference type="InterPro" id="IPR000719">
    <property type="entry name" value="Prot_kinase_dom"/>
</dbReference>
<dbReference type="GO" id="GO:0004674">
    <property type="term" value="F:protein serine/threonine kinase activity"/>
    <property type="evidence" value="ECO:0007669"/>
    <property type="project" value="UniProtKB-EC"/>
</dbReference>
<keyword evidence="6" id="KW-0067">ATP-binding</keyword>
<dbReference type="PANTHER" id="PTHR43289">
    <property type="entry name" value="MITOGEN-ACTIVATED PROTEIN KINASE KINASE KINASE 20-RELATED"/>
    <property type="match status" value="1"/>
</dbReference>
<evidence type="ECO:0000256" key="2">
    <source>
        <dbReference type="ARBA" id="ARBA00022527"/>
    </source>
</evidence>
<dbReference type="EC" id="2.7.11.1" evidence="1"/>
<keyword evidence="9" id="KW-1185">Reference proteome</keyword>
<dbReference type="Pfam" id="PF00069">
    <property type="entry name" value="Pkinase"/>
    <property type="match status" value="1"/>
</dbReference>
<protein>
    <recommendedName>
        <fullName evidence="1">non-specific serine/threonine protein kinase</fullName>
        <ecNumber evidence="1">2.7.11.1</ecNumber>
    </recommendedName>
</protein>
<keyword evidence="2" id="KW-0723">Serine/threonine-protein kinase</keyword>
<evidence type="ECO:0000256" key="4">
    <source>
        <dbReference type="ARBA" id="ARBA00022741"/>
    </source>
</evidence>
<feature type="domain" description="Protein kinase" evidence="7">
    <location>
        <begin position="26"/>
        <end position="276"/>
    </location>
</feature>
<evidence type="ECO:0000256" key="6">
    <source>
        <dbReference type="ARBA" id="ARBA00022840"/>
    </source>
</evidence>
<dbReference type="EMBL" id="CP141059">
    <property type="protein sequence ID" value="WQQ27169.1"/>
    <property type="molecule type" value="Genomic_DNA"/>
</dbReference>
<keyword evidence="5 8" id="KW-0418">Kinase</keyword>
<dbReference type="SUPFAM" id="SSF56112">
    <property type="entry name" value="Protein kinase-like (PK-like)"/>
    <property type="match status" value="1"/>
</dbReference>
<dbReference type="InterPro" id="IPR011009">
    <property type="entry name" value="Kinase-like_dom_sf"/>
</dbReference>
<dbReference type="Proteomes" id="UP001327225">
    <property type="component" value="Chromosome"/>
</dbReference>
<dbReference type="CDD" id="cd14014">
    <property type="entry name" value="STKc_PknB_like"/>
    <property type="match status" value="1"/>
</dbReference>
<dbReference type="Gene3D" id="1.10.510.10">
    <property type="entry name" value="Transferase(Phosphotransferase) domain 1"/>
    <property type="match status" value="1"/>
</dbReference>
<dbReference type="RefSeq" id="WP_322937779.1">
    <property type="nucleotide sequence ID" value="NZ_CP141059.1"/>
</dbReference>
<evidence type="ECO:0000256" key="1">
    <source>
        <dbReference type="ARBA" id="ARBA00012513"/>
    </source>
</evidence>
<dbReference type="Gene3D" id="3.30.200.20">
    <property type="entry name" value="Phosphorylase Kinase, domain 1"/>
    <property type="match status" value="1"/>
</dbReference>
<reference evidence="9" key="1">
    <citation type="submission" date="2023-12" db="EMBL/GenBank/DDBJ databases">
        <title>Novel species in genus Nocardioides.</title>
        <authorList>
            <person name="Zhou H."/>
        </authorList>
    </citation>
    <scope>NUCLEOTIDE SEQUENCE [LARGE SCALE GENOMIC DNA]</scope>
    <source>
        <strain evidence="9">HM61</strain>
    </source>
</reference>
<dbReference type="PANTHER" id="PTHR43289:SF6">
    <property type="entry name" value="SERINE_THREONINE-PROTEIN KINASE NEKL-3"/>
    <property type="match status" value="1"/>
</dbReference>
<evidence type="ECO:0000256" key="5">
    <source>
        <dbReference type="ARBA" id="ARBA00022777"/>
    </source>
</evidence>